<dbReference type="EMBL" id="CAEZYM010000002">
    <property type="protein sequence ID" value="CAB4717721.1"/>
    <property type="molecule type" value="Genomic_DNA"/>
</dbReference>
<dbReference type="Pfam" id="PF02021">
    <property type="entry name" value="UPF0102"/>
    <property type="match status" value="1"/>
</dbReference>
<dbReference type="AlphaFoldDB" id="A0A6J7J4L6"/>
<dbReference type="SUPFAM" id="SSF52980">
    <property type="entry name" value="Restriction endonuclease-like"/>
    <property type="match status" value="1"/>
</dbReference>
<dbReference type="PANTHER" id="PTHR34039">
    <property type="entry name" value="UPF0102 PROTEIN YRAN"/>
    <property type="match status" value="1"/>
</dbReference>
<name>A0A6J7J4L6_9ZZZZ</name>
<dbReference type="GO" id="GO:0003676">
    <property type="term" value="F:nucleic acid binding"/>
    <property type="evidence" value="ECO:0007669"/>
    <property type="project" value="InterPro"/>
</dbReference>
<dbReference type="EMBL" id="CAEZZW010000002">
    <property type="protein sequence ID" value="CAB4776293.1"/>
    <property type="molecule type" value="Genomic_DNA"/>
</dbReference>
<dbReference type="EMBL" id="CAESAE010000001">
    <property type="protein sequence ID" value="CAB4330453.1"/>
    <property type="molecule type" value="Genomic_DNA"/>
</dbReference>
<dbReference type="InterPro" id="IPR011856">
    <property type="entry name" value="tRNA_endonuc-like_dom_sf"/>
</dbReference>
<gene>
    <name evidence="2" type="ORF">UFOPK2510_00349</name>
    <name evidence="3" type="ORF">UFOPK2718_00234</name>
    <name evidence="4" type="ORF">UFOPK2936_00539</name>
    <name evidence="5" type="ORF">UFOPK3174_00339</name>
    <name evidence="6" type="ORF">UFOPK3328_00883</name>
    <name evidence="7" type="ORF">UFOPK3779_00344</name>
    <name evidence="8" type="ORF">UFOPK3913_01287</name>
    <name evidence="1" type="ORF">UFOPK4107_00131</name>
</gene>
<accession>A0A6J7J4L6</accession>
<dbReference type="InterPro" id="IPR003509">
    <property type="entry name" value="UPF0102_YraN-like"/>
</dbReference>
<evidence type="ECO:0000313" key="3">
    <source>
        <dbReference type="EMBL" id="CAB4717721.1"/>
    </source>
</evidence>
<evidence type="ECO:0000313" key="5">
    <source>
        <dbReference type="EMBL" id="CAB4822945.1"/>
    </source>
</evidence>
<organism evidence="7">
    <name type="scientific">freshwater metagenome</name>
    <dbReference type="NCBI Taxonomy" id="449393"/>
    <lineage>
        <taxon>unclassified sequences</taxon>
        <taxon>metagenomes</taxon>
        <taxon>ecological metagenomes</taxon>
    </lineage>
</organism>
<evidence type="ECO:0000313" key="8">
    <source>
        <dbReference type="EMBL" id="CAB4983449.1"/>
    </source>
</evidence>
<dbReference type="PANTHER" id="PTHR34039:SF1">
    <property type="entry name" value="UPF0102 PROTEIN YRAN"/>
    <property type="match status" value="1"/>
</dbReference>
<evidence type="ECO:0000313" key="1">
    <source>
        <dbReference type="EMBL" id="CAB4330453.1"/>
    </source>
</evidence>
<dbReference type="EMBL" id="CAFBNH010000002">
    <property type="protein sequence ID" value="CAB4938328.1"/>
    <property type="molecule type" value="Genomic_DNA"/>
</dbReference>
<reference evidence="7" key="1">
    <citation type="submission" date="2020-05" db="EMBL/GenBank/DDBJ databases">
        <authorList>
            <person name="Chiriac C."/>
            <person name="Salcher M."/>
            <person name="Ghai R."/>
            <person name="Kavagutti S V."/>
        </authorList>
    </citation>
    <scope>NUCLEOTIDE SEQUENCE</scope>
</reference>
<dbReference type="CDD" id="cd20736">
    <property type="entry name" value="PoNe_Nuclease"/>
    <property type="match status" value="1"/>
</dbReference>
<proteinExistence type="inferred from homology"/>
<dbReference type="HAMAP" id="MF_00048">
    <property type="entry name" value="UPF0102"/>
    <property type="match status" value="1"/>
</dbReference>
<dbReference type="EMBL" id="CAEZXO010000002">
    <property type="protein sequence ID" value="CAB4686396.1"/>
    <property type="molecule type" value="Genomic_DNA"/>
</dbReference>
<dbReference type="NCBIfam" id="NF009154">
    <property type="entry name" value="PRK12497.3-3"/>
    <property type="match status" value="1"/>
</dbReference>
<dbReference type="InterPro" id="IPR011335">
    <property type="entry name" value="Restrct_endonuc-II-like"/>
</dbReference>
<evidence type="ECO:0000313" key="2">
    <source>
        <dbReference type="EMBL" id="CAB4686396.1"/>
    </source>
</evidence>
<dbReference type="EMBL" id="CAFBOC010000015">
    <property type="protein sequence ID" value="CAB4983449.1"/>
    <property type="molecule type" value="Genomic_DNA"/>
</dbReference>
<dbReference type="EMBL" id="CAFABH010000004">
    <property type="protein sequence ID" value="CAB4822945.1"/>
    <property type="molecule type" value="Genomic_DNA"/>
</dbReference>
<dbReference type="EMBL" id="CAFBLD010000005">
    <property type="protein sequence ID" value="CAB4868021.1"/>
    <property type="molecule type" value="Genomic_DNA"/>
</dbReference>
<evidence type="ECO:0000313" key="4">
    <source>
        <dbReference type="EMBL" id="CAB4776293.1"/>
    </source>
</evidence>
<evidence type="ECO:0000313" key="7">
    <source>
        <dbReference type="EMBL" id="CAB4938328.1"/>
    </source>
</evidence>
<evidence type="ECO:0000313" key="6">
    <source>
        <dbReference type="EMBL" id="CAB4868021.1"/>
    </source>
</evidence>
<sequence length="126" mass="13978">MATKHDPEKTNTSIGLFGERVIAQFLRSNGAKILDRNWRIKDGEIDIVARHDSGTIAFVEVKTRSSLAFGHPLESISSEKSQRLQRLALGWLAAHHCLGVDYQIDCAAVLLGKPGEHTIEYRANVL</sequence>
<dbReference type="Gene3D" id="3.40.1350.10">
    <property type="match status" value="1"/>
</dbReference>
<protein>
    <submittedName>
        <fullName evidence="7">Unannotated protein</fullName>
    </submittedName>
</protein>